<evidence type="ECO:0000313" key="3">
    <source>
        <dbReference type="Proteomes" id="UP001432027"/>
    </source>
</evidence>
<dbReference type="AlphaFoldDB" id="A0AAV5TAW7"/>
<evidence type="ECO:0000313" key="2">
    <source>
        <dbReference type="EMBL" id="GMS92686.1"/>
    </source>
</evidence>
<keyword evidence="1" id="KW-0472">Membrane</keyword>
<proteinExistence type="predicted"/>
<feature type="transmembrane region" description="Helical" evidence="1">
    <location>
        <begin position="7"/>
        <end position="28"/>
    </location>
</feature>
<evidence type="ECO:0008006" key="4">
    <source>
        <dbReference type="Google" id="ProtNLM"/>
    </source>
</evidence>
<dbReference type="EMBL" id="BTSX01000004">
    <property type="protein sequence ID" value="GMS92686.1"/>
    <property type="molecule type" value="Genomic_DNA"/>
</dbReference>
<feature type="non-terminal residue" evidence="2">
    <location>
        <position position="150"/>
    </location>
</feature>
<evidence type="ECO:0000256" key="1">
    <source>
        <dbReference type="SAM" id="Phobius"/>
    </source>
</evidence>
<protein>
    <recommendedName>
        <fullName evidence="4">G protein-coupled receptor</fullName>
    </recommendedName>
</protein>
<dbReference type="Proteomes" id="UP001432027">
    <property type="component" value="Unassembled WGS sequence"/>
</dbReference>
<comment type="caution">
    <text evidence="2">The sequence shown here is derived from an EMBL/GenBank/DDBJ whole genome shotgun (WGS) entry which is preliminary data.</text>
</comment>
<feature type="non-terminal residue" evidence="2">
    <location>
        <position position="1"/>
    </location>
</feature>
<name>A0AAV5TAW7_9BILA</name>
<dbReference type="PANTHER" id="PTHR45907:SF16">
    <property type="entry name" value="SERPENTINE RECEPTOR, CLASS J"/>
    <property type="match status" value="1"/>
</dbReference>
<gene>
    <name evidence="2" type="ORF">PENTCL1PPCAC_14861</name>
</gene>
<keyword evidence="1" id="KW-1133">Transmembrane helix</keyword>
<dbReference type="InterPro" id="IPR019423">
    <property type="entry name" value="7TM_GPCR_serpentine_rcpt_Srj"/>
</dbReference>
<feature type="transmembrane region" description="Helical" evidence="1">
    <location>
        <begin position="94"/>
        <end position="120"/>
    </location>
</feature>
<dbReference type="PANTHER" id="PTHR45907">
    <property type="entry name" value="SERPENTINE RECEPTOR, CLASS J"/>
    <property type="match status" value="1"/>
</dbReference>
<sequence length="150" mass="17339">IISIQHVTSAVFSCMTIPFALMNLHFLYRYWTMKRPSSLIWFSKFRYFVARTVGLDDTPEALDARRAAFRIQYDDDAIHGWLILDHWRNDRLNVWAFVVILIACCIMVPSFTVAATLASLTYRYIRRAKTLSSGLRSVQMKILVAVCAQV</sequence>
<organism evidence="2 3">
    <name type="scientific">Pristionchus entomophagus</name>
    <dbReference type="NCBI Taxonomy" id="358040"/>
    <lineage>
        <taxon>Eukaryota</taxon>
        <taxon>Metazoa</taxon>
        <taxon>Ecdysozoa</taxon>
        <taxon>Nematoda</taxon>
        <taxon>Chromadorea</taxon>
        <taxon>Rhabditida</taxon>
        <taxon>Rhabditina</taxon>
        <taxon>Diplogasteromorpha</taxon>
        <taxon>Diplogasteroidea</taxon>
        <taxon>Neodiplogasteridae</taxon>
        <taxon>Pristionchus</taxon>
    </lineage>
</organism>
<keyword evidence="1" id="KW-0812">Transmembrane</keyword>
<keyword evidence="3" id="KW-1185">Reference proteome</keyword>
<reference evidence="2" key="1">
    <citation type="submission" date="2023-10" db="EMBL/GenBank/DDBJ databases">
        <title>Genome assembly of Pristionchus species.</title>
        <authorList>
            <person name="Yoshida K."/>
            <person name="Sommer R.J."/>
        </authorList>
    </citation>
    <scope>NUCLEOTIDE SEQUENCE</scope>
    <source>
        <strain evidence="2">RS0144</strain>
    </source>
</reference>
<accession>A0AAV5TAW7</accession>